<organism evidence="2 3">
    <name type="scientific">Micromonospora echinospora</name>
    <name type="common">Micromonospora purpurea</name>
    <dbReference type="NCBI Taxonomy" id="1877"/>
    <lineage>
        <taxon>Bacteria</taxon>
        <taxon>Bacillati</taxon>
        <taxon>Actinomycetota</taxon>
        <taxon>Actinomycetes</taxon>
        <taxon>Micromonosporales</taxon>
        <taxon>Micromonosporaceae</taxon>
        <taxon>Micromonospora</taxon>
    </lineage>
</organism>
<dbReference type="GeneID" id="300292929"/>
<name>A0ABR6MB89_MICEC</name>
<gene>
    <name evidence="2" type="ORF">FHU28_002351</name>
</gene>
<dbReference type="RefSeq" id="WP_184683650.1">
    <property type="nucleotide sequence ID" value="NZ_JACHJC010000001.1"/>
</dbReference>
<proteinExistence type="predicted"/>
<dbReference type="Proteomes" id="UP000618986">
    <property type="component" value="Unassembled WGS sequence"/>
</dbReference>
<keyword evidence="3" id="KW-1185">Reference proteome</keyword>
<reference evidence="2 3" key="1">
    <citation type="submission" date="2020-08" db="EMBL/GenBank/DDBJ databases">
        <title>Sequencing the genomes of 1000 actinobacteria strains.</title>
        <authorList>
            <person name="Klenk H.-P."/>
        </authorList>
    </citation>
    <scope>NUCLEOTIDE SEQUENCE [LARGE SCALE GENOMIC DNA]</scope>
    <source>
        <strain evidence="2 3">DSM 43036</strain>
    </source>
</reference>
<protein>
    <submittedName>
        <fullName evidence="2">Uncharacterized protein</fullName>
    </submittedName>
</protein>
<accession>A0ABR6MB89</accession>
<evidence type="ECO:0000313" key="2">
    <source>
        <dbReference type="EMBL" id="MBB5112512.1"/>
    </source>
</evidence>
<dbReference type="EMBL" id="JACHJC010000001">
    <property type="protein sequence ID" value="MBB5112512.1"/>
    <property type="molecule type" value="Genomic_DNA"/>
</dbReference>
<sequence>MDGDDRFSLLVQRLYDVHMALEFLARSSVRPEWFEARDVLAHEVLAGAAERLSRLLNRQVSVDELKQLGQSEALSLLTPGLMLQQDAARAALRKTLDDQFRRRTAGQGQAGLDPDVRPNRWHPLVSIALGVGISVLAATAAAPIAALAVQEPITRELVKAAITGVVSGTVTEVARPKLADQSVKGLSDRVSDLERQIRGLLQPPSPNNPQGPQRAALPNDQHGQQRPQGPQRAALPNDQHGQQRPGAGRAKPEPPKSPGAEGPRFHGP</sequence>
<feature type="compositionally biased region" description="Low complexity" evidence="1">
    <location>
        <begin position="224"/>
        <end position="234"/>
    </location>
</feature>
<feature type="region of interest" description="Disordered" evidence="1">
    <location>
        <begin position="199"/>
        <end position="268"/>
    </location>
</feature>
<evidence type="ECO:0000313" key="3">
    <source>
        <dbReference type="Proteomes" id="UP000618986"/>
    </source>
</evidence>
<comment type="caution">
    <text evidence="2">The sequence shown here is derived from an EMBL/GenBank/DDBJ whole genome shotgun (WGS) entry which is preliminary data.</text>
</comment>
<evidence type="ECO:0000256" key="1">
    <source>
        <dbReference type="SAM" id="MobiDB-lite"/>
    </source>
</evidence>